<comment type="caution">
    <text evidence="2">The sequence shown here is derived from an EMBL/GenBank/DDBJ whole genome shotgun (WGS) entry which is preliminary data.</text>
</comment>
<reference evidence="3" key="1">
    <citation type="submission" date="2017-09" db="EMBL/GenBank/DDBJ databases">
        <title>Arcobacter canalis sp. nov., a new species isolated from a water canal contaminated with urban sewage.</title>
        <authorList>
            <person name="Perez-Cataluna A."/>
            <person name="Salas-Masso N."/>
            <person name="Figueras M.J."/>
        </authorList>
    </citation>
    <scope>NUCLEOTIDE SEQUENCE [LARGE SCALE GENOMIC DNA]</scope>
    <source>
        <strain evidence="3">CECT 7727</strain>
    </source>
</reference>
<dbReference type="InterPro" id="IPR029058">
    <property type="entry name" value="AB_hydrolase_fold"/>
</dbReference>
<proteinExistence type="predicted"/>
<dbReference type="Proteomes" id="UP000224740">
    <property type="component" value="Unassembled WGS sequence"/>
</dbReference>
<sequence length="248" mass="29330">MVLNSLKIKLYFSLQLILIQLFMKKTKIYLFPGLMCDKRVFKYIYFYLKNEYELIYMDIPLEENFDKMIENLNFKEEKVNLLGFSMGGYLATYFALKYPKKVDNLLILSASCCALSKNEIAFRKKAISFVKEFGFKPLSRKKISSLLENKDDLKLINLIFDMYQKMGETYFLTHMNASLKRKDLTEEIICSNLNFNFCYSNKDSLINQEWFENLKNKSNCNLNIINSTSHMITLDKSVFIVDEIRRAF</sequence>
<dbReference type="InterPro" id="IPR000073">
    <property type="entry name" value="AB_hydrolase_1"/>
</dbReference>
<name>A0ABX4LXK0_9BACT</name>
<evidence type="ECO:0000313" key="3">
    <source>
        <dbReference type="Proteomes" id="UP000224740"/>
    </source>
</evidence>
<feature type="domain" description="AB hydrolase-1" evidence="1">
    <location>
        <begin position="75"/>
        <end position="114"/>
    </location>
</feature>
<keyword evidence="3" id="KW-1185">Reference proteome</keyword>
<dbReference type="SUPFAM" id="SSF53474">
    <property type="entry name" value="alpha/beta-Hydrolases"/>
    <property type="match status" value="1"/>
</dbReference>
<evidence type="ECO:0000313" key="2">
    <source>
        <dbReference type="EMBL" id="PHO15327.1"/>
    </source>
</evidence>
<gene>
    <name evidence="2" type="ORF">CPH92_07350</name>
</gene>
<dbReference type="EMBL" id="NXAO01000030">
    <property type="protein sequence ID" value="PHO15327.1"/>
    <property type="molecule type" value="Genomic_DNA"/>
</dbReference>
<accession>A0ABX4LXK0</accession>
<protein>
    <recommendedName>
        <fullName evidence="1">AB hydrolase-1 domain-containing protein</fullName>
    </recommendedName>
</protein>
<dbReference type="Gene3D" id="3.40.50.1820">
    <property type="entry name" value="alpha/beta hydrolase"/>
    <property type="match status" value="1"/>
</dbReference>
<organism evidence="2 3">
    <name type="scientific">Malaciobacter marinus</name>
    <dbReference type="NCBI Taxonomy" id="505249"/>
    <lineage>
        <taxon>Bacteria</taxon>
        <taxon>Pseudomonadati</taxon>
        <taxon>Campylobacterota</taxon>
        <taxon>Epsilonproteobacteria</taxon>
        <taxon>Campylobacterales</taxon>
        <taxon>Arcobacteraceae</taxon>
        <taxon>Malaciobacter</taxon>
    </lineage>
</organism>
<evidence type="ECO:0000259" key="1">
    <source>
        <dbReference type="Pfam" id="PF00561"/>
    </source>
</evidence>
<dbReference type="Pfam" id="PF00561">
    <property type="entry name" value="Abhydrolase_1"/>
    <property type="match status" value="1"/>
</dbReference>